<gene>
    <name evidence="1" type="ORF">GH714_025177</name>
</gene>
<dbReference type="Proteomes" id="UP000467840">
    <property type="component" value="Chromosome 2"/>
</dbReference>
<dbReference type="AlphaFoldDB" id="A0A6A6KU99"/>
<comment type="caution">
    <text evidence="1">The sequence shown here is derived from an EMBL/GenBank/DDBJ whole genome shotgun (WGS) entry which is preliminary data.</text>
</comment>
<organism evidence="1 2">
    <name type="scientific">Hevea brasiliensis</name>
    <name type="common">Para rubber tree</name>
    <name type="synonym">Siphonia brasiliensis</name>
    <dbReference type="NCBI Taxonomy" id="3981"/>
    <lineage>
        <taxon>Eukaryota</taxon>
        <taxon>Viridiplantae</taxon>
        <taxon>Streptophyta</taxon>
        <taxon>Embryophyta</taxon>
        <taxon>Tracheophyta</taxon>
        <taxon>Spermatophyta</taxon>
        <taxon>Magnoliopsida</taxon>
        <taxon>eudicotyledons</taxon>
        <taxon>Gunneridae</taxon>
        <taxon>Pentapetalae</taxon>
        <taxon>rosids</taxon>
        <taxon>fabids</taxon>
        <taxon>Malpighiales</taxon>
        <taxon>Euphorbiaceae</taxon>
        <taxon>Crotonoideae</taxon>
        <taxon>Micrandreae</taxon>
        <taxon>Hevea</taxon>
    </lineage>
</organism>
<keyword evidence="2" id="KW-1185">Reference proteome</keyword>
<accession>A0A6A6KU99</accession>
<name>A0A6A6KU99_HEVBR</name>
<evidence type="ECO:0000313" key="2">
    <source>
        <dbReference type="Proteomes" id="UP000467840"/>
    </source>
</evidence>
<proteinExistence type="predicted"/>
<dbReference type="EMBL" id="JAAGAX010000015">
    <property type="protein sequence ID" value="KAF2291528.1"/>
    <property type="molecule type" value="Genomic_DNA"/>
</dbReference>
<sequence>MVDLPQNFVNDRLDLWEACCDETGSGGRLMGTSSSSNQLSFYGICGNAGMLQSLDNNLKAINKEVIAVATHHREDFLHATETASAPVPMPIPHIFSWQAPPDPIVKLNFDAAVDKKNKRGRGFYRT</sequence>
<protein>
    <submittedName>
        <fullName evidence="1">Uncharacterized protein</fullName>
    </submittedName>
</protein>
<evidence type="ECO:0000313" key="1">
    <source>
        <dbReference type="EMBL" id="KAF2291528.1"/>
    </source>
</evidence>
<reference evidence="1 2" key="1">
    <citation type="journal article" date="2020" name="Mol. Plant">
        <title>The Chromosome-Based Rubber Tree Genome Provides New Insights into Spurge Genome Evolution and Rubber Biosynthesis.</title>
        <authorList>
            <person name="Liu J."/>
            <person name="Shi C."/>
            <person name="Shi C.C."/>
            <person name="Li W."/>
            <person name="Zhang Q.J."/>
            <person name="Zhang Y."/>
            <person name="Li K."/>
            <person name="Lu H.F."/>
            <person name="Shi C."/>
            <person name="Zhu S.T."/>
            <person name="Xiao Z.Y."/>
            <person name="Nan H."/>
            <person name="Yue Y."/>
            <person name="Zhu X.G."/>
            <person name="Wu Y."/>
            <person name="Hong X.N."/>
            <person name="Fan G.Y."/>
            <person name="Tong Y."/>
            <person name="Zhang D."/>
            <person name="Mao C.L."/>
            <person name="Liu Y.L."/>
            <person name="Hao S.J."/>
            <person name="Liu W.Q."/>
            <person name="Lv M.Q."/>
            <person name="Zhang H.B."/>
            <person name="Liu Y."/>
            <person name="Hu-Tang G.R."/>
            <person name="Wang J.P."/>
            <person name="Wang J.H."/>
            <person name="Sun Y.H."/>
            <person name="Ni S.B."/>
            <person name="Chen W.B."/>
            <person name="Zhang X.C."/>
            <person name="Jiao Y.N."/>
            <person name="Eichler E.E."/>
            <person name="Li G.H."/>
            <person name="Liu X."/>
            <person name="Gao L.Z."/>
        </authorList>
    </citation>
    <scope>NUCLEOTIDE SEQUENCE [LARGE SCALE GENOMIC DNA]</scope>
    <source>
        <strain evidence="2">cv. GT1</strain>
        <tissue evidence="1">Leaf</tissue>
    </source>
</reference>